<feature type="domain" description="Peptidase M16 C-terminal" evidence="4">
    <location>
        <begin position="198"/>
        <end position="383"/>
    </location>
</feature>
<sequence length="458" mass="51525">MRNCRLLLAAITLVTSSAMAESTATTPEKAPSVSEKVLKNGLKVLVKEDHRAPIAVVQVWYRVGTSYEHEGITGLSHALEHMMFKGTTKRKSGDFEVVLSRIGAQNNAFTSQDYTAYYEVLAAKHIETAFELEGDRMRNLVLDKDEFAKEIEVVKEERRMRTDDNPNGVMREQFNAVAYLNNPYRAPVIGWMNDLDHMNLDDLKDWYKKWYGPNNATLVVAGDVDPEKVFELAEKYFGHYEKSVLPEVKPRTEIPQIGKREIRIKAPAKVPSFRMGFKTPGLITAKQGKVEEWEPYALDVLANVLDGGSSARLTKKLIRGKEIAAGTGVGYMSYGRMPEMFIMTGVPATDVSVDTLRKAFMEEIELMKTTLVTQDELDRVTAQVIASEIYQRDSVQHMATTLGMLESTGIGWQLMDEYEEKILAVTAEQIQTVAKKYLNEDQMTFAELVPQSLTEGAK</sequence>
<dbReference type="InterPro" id="IPR011249">
    <property type="entry name" value="Metalloenz_LuxS/M16"/>
</dbReference>
<evidence type="ECO:0000259" key="4">
    <source>
        <dbReference type="Pfam" id="PF05193"/>
    </source>
</evidence>
<name>A0A317C8G7_9GAMM</name>
<evidence type="ECO:0000256" key="2">
    <source>
        <dbReference type="SAM" id="SignalP"/>
    </source>
</evidence>
<dbReference type="EMBL" id="QGKL01000039">
    <property type="protein sequence ID" value="PWQ94778.1"/>
    <property type="molecule type" value="Genomic_DNA"/>
</dbReference>
<comment type="caution">
    <text evidence="5">The sequence shown here is derived from an EMBL/GenBank/DDBJ whole genome shotgun (WGS) entry which is preliminary data.</text>
</comment>
<dbReference type="SUPFAM" id="SSF63411">
    <property type="entry name" value="LuxS/MPP-like metallohydrolase"/>
    <property type="match status" value="2"/>
</dbReference>
<proteinExistence type="inferred from homology"/>
<dbReference type="Proteomes" id="UP000245506">
    <property type="component" value="Unassembled WGS sequence"/>
</dbReference>
<accession>A0A317C8G7</accession>
<reference evidence="5 6" key="1">
    <citation type="submission" date="2018-05" db="EMBL/GenBank/DDBJ databases">
        <title>Leucothrix arctica sp. nov., isolated from Arctic seawater.</title>
        <authorList>
            <person name="Choi A."/>
            <person name="Baek K."/>
        </authorList>
    </citation>
    <scope>NUCLEOTIDE SEQUENCE [LARGE SCALE GENOMIC DNA]</scope>
    <source>
        <strain evidence="5 6">IMCC9719</strain>
    </source>
</reference>
<organism evidence="5 6">
    <name type="scientific">Leucothrix arctica</name>
    <dbReference type="NCBI Taxonomy" id="1481894"/>
    <lineage>
        <taxon>Bacteria</taxon>
        <taxon>Pseudomonadati</taxon>
        <taxon>Pseudomonadota</taxon>
        <taxon>Gammaproteobacteria</taxon>
        <taxon>Thiotrichales</taxon>
        <taxon>Thiotrichaceae</taxon>
        <taxon>Leucothrix</taxon>
    </lineage>
</organism>
<feature type="chain" id="PRO_5016260776" evidence="2">
    <location>
        <begin position="21"/>
        <end position="458"/>
    </location>
</feature>
<feature type="signal peptide" evidence="2">
    <location>
        <begin position="1"/>
        <end position="20"/>
    </location>
</feature>
<evidence type="ECO:0000256" key="1">
    <source>
        <dbReference type="ARBA" id="ARBA00007261"/>
    </source>
</evidence>
<evidence type="ECO:0000313" key="5">
    <source>
        <dbReference type="EMBL" id="PWQ94778.1"/>
    </source>
</evidence>
<dbReference type="OrthoDB" id="9811314at2"/>
<dbReference type="PANTHER" id="PTHR11851:SF49">
    <property type="entry name" value="MITOCHONDRIAL-PROCESSING PEPTIDASE SUBUNIT ALPHA"/>
    <property type="match status" value="1"/>
</dbReference>
<protein>
    <submittedName>
        <fullName evidence="5">Peptidase M16</fullName>
    </submittedName>
</protein>
<comment type="similarity">
    <text evidence="1">Belongs to the peptidase M16 family.</text>
</comment>
<gene>
    <name evidence="5" type="ORF">DKT75_15970</name>
</gene>
<dbReference type="Gene3D" id="3.30.830.10">
    <property type="entry name" value="Metalloenzyme, LuxS/M16 peptidase-like"/>
    <property type="match status" value="2"/>
</dbReference>
<dbReference type="InterPro" id="IPR050361">
    <property type="entry name" value="MPP/UQCRC_Complex"/>
</dbReference>
<keyword evidence="6" id="KW-1185">Reference proteome</keyword>
<dbReference type="Pfam" id="PF00675">
    <property type="entry name" value="Peptidase_M16"/>
    <property type="match status" value="1"/>
</dbReference>
<dbReference type="Pfam" id="PF05193">
    <property type="entry name" value="Peptidase_M16_C"/>
    <property type="match status" value="1"/>
</dbReference>
<evidence type="ECO:0000259" key="3">
    <source>
        <dbReference type="Pfam" id="PF00675"/>
    </source>
</evidence>
<evidence type="ECO:0000313" key="6">
    <source>
        <dbReference type="Proteomes" id="UP000245506"/>
    </source>
</evidence>
<dbReference type="InterPro" id="IPR007863">
    <property type="entry name" value="Peptidase_M16_C"/>
</dbReference>
<dbReference type="GO" id="GO:0046872">
    <property type="term" value="F:metal ion binding"/>
    <property type="evidence" value="ECO:0007669"/>
    <property type="project" value="InterPro"/>
</dbReference>
<feature type="domain" description="Peptidase M16 N-terminal" evidence="3">
    <location>
        <begin position="43"/>
        <end position="189"/>
    </location>
</feature>
<dbReference type="AlphaFoldDB" id="A0A317C8G7"/>
<keyword evidence="2" id="KW-0732">Signal</keyword>
<dbReference type="PANTHER" id="PTHR11851">
    <property type="entry name" value="METALLOPROTEASE"/>
    <property type="match status" value="1"/>
</dbReference>
<dbReference type="InterPro" id="IPR011765">
    <property type="entry name" value="Pept_M16_N"/>
</dbReference>